<sequence>MSTSGNSVTAEISGYCSVLEAPPGTDVRVMVSTTANQFRLGLAKASASGGTDELSHALEPVGGVDEQILAGKVQHCRAGSYGWVDAIVTPAGTDTLTISAVIWPTLADLGRSQTVIELTAEGLMFALELSPEGWLRAVAGASGDDRTIVTAGQLHSRYWYLVEATLDAKTGTLRATTLPIDSPVPGDAQVDATVPLDHAVMLPTELAMTLAGRRSADGLRRVNADGFYNGKIDTPLLRVGSVEPSLAAQRLPHTDIDDEGSVIARWNLGADPAGVTFADASGHGYHGEFVNAPMRAVTGYRWKGDCLDFNFDAVNYRAVYFHDDDLEDASWECSAVVSLPADLSSGMYAVTLSCDGAEDHIPVFVVPAVGAPRAKVAFLTPTFTYLAYANGRLADEVDYEGSGLTNRTVVLCERERQVRQHLEYGSSTYDLHTDGSGVCYSSHLRPVLTMRNDHRSAIQDAPRHFAADLALTTWLDSLGAGYDVLTDHGLHARGYDEIKDYTVLITGSHPEYWSSRMLDAAEEYKAAGGSIMYLGANGFYWVTSASKDRPHLIEIRRGTSAIRSWESDPGELYHSQSGEMGSLWRYRGRSPNKLVGIGMTSQGWDTKAPGFARTEHAMDPRAKFIFNGIDDELIGDFGLVMGGASGDELDRADPALGTPRHALTVATSEPHSKYYLLATEEMRLPTPMITGENNPKVRSDITFLQTPAGGAVFSVGSITWAGSLAYNNFDNNVARMTENVLRDFLHRNVEK</sequence>
<reference evidence="2 3" key="1">
    <citation type="submission" date="2018-03" db="EMBL/GenBank/DDBJ databases">
        <title>Genomic Encyclopedia of Archaeal and Bacterial Type Strains, Phase II (KMG-II): from individual species to whole genera.</title>
        <authorList>
            <person name="Goeker M."/>
        </authorList>
    </citation>
    <scope>NUCLEOTIDE SEQUENCE [LARGE SCALE GENOMIC DNA]</scope>
    <source>
        <strain evidence="2 3">DSM 100065</strain>
    </source>
</reference>
<evidence type="ECO:0000313" key="2">
    <source>
        <dbReference type="EMBL" id="PRZ42275.1"/>
    </source>
</evidence>
<protein>
    <submittedName>
        <fullName evidence="2">N,N-dimethylformamidase</fullName>
    </submittedName>
</protein>
<dbReference type="InterPro" id="IPR046540">
    <property type="entry name" value="DMFA2_C"/>
</dbReference>
<evidence type="ECO:0000259" key="1">
    <source>
        <dbReference type="Pfam" id="PF20254"/>
    </source>
</evidence>
<keyword evidence="3" id="KW-1185">Reference proteome</keyword>
<feature type="domain" description="N,N-dimethylformamidase beta subunit-like C-terminal" evidence="1">
    <location>
        <begin position="295"/>
        <end position="730"/>
    </location>
</feature>
<dbReference type="AlphaFoldDB" id="A0A2T1A0Z6"/>
<organism evidence="2 3">
    <name type="scientific">Antricoccus suffuscus</name>
    <dbReference type="NCBI Taxonomy" id="1629062"/>
    <lineage>
        <taxon>Bacteria</taxon>
        <taxon>Bacillati</taxon>
        <taxon>Actinomycetota</taxon>
        <taxon>Actinomycetes</taxon>
        <taxon>Geodermatophilales</taxon>
        <taxon>Antricoccaceae</taxon>
        <taxon>Antricoccus</taxon>
    </lineage>
</organism>
<dbReference type="Pfam" id="PF20254">
    <property type="entry name" value="DMFA2_C"/>
    <property type="match status" value="1"/>
</dbReference>
<dbReference type="EMBL" id="PVUE01000006">
    <property type="protein sequence ID" value="PRZ42275.1"/>
    <property type="molecule type" value="Genomic_DNA"/>
</dbReference>
<evidence type="ECO:0000313" key="3">
    <source>
        <dbReference type="Proteomes" id="UP000237752"/>
    </source>
</evidence>
<name>A0A2T1A0Z6_9ACTN</name>
<gene>
    <name evidence="2" type="ORF">CLV47_106146</name>
</gene>
<dbReference type="Proteomes" id="UP000237752">
    <property type="component" value="Unassembled WGS sequence"/>
</dbReference>
<comment type="caution">
    <text evidence="2">The sequence shown here is derived from an EMBL/GenBank/DDBJ whole genome shotgun (WGS) entry which is preliminary data.</text>
</comment>
<accession>A0A2T1A0Z6</accession>
<proteinExistence type="predicted"/>